<sequence length="76" mass="8493">MAWGLRGWRDDFMGQVLHEQYDQRLSGAGSSLVLQPNAHGGVLRLTAVVETGNVRCLANAAASRYMDLDYWETIPR</sequence>
<name>A0A6M3MBG5_9ZZZZ</name>
<reference evidence="1" key="1">
    <citation type="submission" date="2020-03" db="EMBL/GenBank/DDBJ databases">
        <title>The deep terrestrial virosphere.</title>
        <authorList>
            <person name="Holmfeldt K."/>
            <person name="Nilsson E."/>
            <person name="Simone D."/>
            <person name="Lopez-Fernandez M."/>
            <person name="Wu X."/>
            <person name="de Brujin I."/>
            <person name="Lundin D."/>
            <person name="Andersson A."/>
            <person name="Bertilsson S."/>
            <person name="Dopson M."/>
        </authorList>
    </citation>
    <scope>NUCLEOTIDE SEQUENCE</scope>
    <source>
        <strain evidence="1">MM171B01002</strain>
    </source>
</reference>
<evidence type="ECO:0000313" key="1">
    <source>
        <dbReference type="EMBL" id="QJB02925.1"/>
    </source>
</evidence>
<gene>
    <name evidence="1" type="ORF">MM171B01002_0004</name>
</gene>
<dbReference type="AlphaFoldDB" id="A0A6M3MBG5"/>
<proteinExistence type="predicted"/>
<accession>A0A6M3MBG5</accession>
<protein>
    <submittedName>
        <fullName evidence="1">Uncharacterized protein</fullName>
    </submittedName>
</protein>
<organism evidence="1">
    <name type="scientific">viral metagenome</name>
    <dbReference type="NCBI Taxonomy" id="1070528"/>
    <lineage>
        <taxon>unclassified sequences</taxon>
        <taxon>metagenomes</taxon>
        <taxon>organismal metagenomes</taxon>
    </lineage>
</organism>
<dbReference type="EMBL" id="MT143815">
    <property type="protein sequence ID" value="QJB02925.1"/>
    <property type="molecule type" value="Genomic_DNA"/>
</dbReference>